<dbReference type="PROSITE" id="PS50837">
    <property type="entry name" value="NACHT"/>
    <property type="match status" value="1"/>
</dbReference>
<dbReference type="InterPro" id="IPR001387">
    <property type="entry name" value="Cro/C1-type_HTH"/>
</dbReference>
<dbReference type="InterPro" id="IPR010982">
    <property type="entry name" value="Lambda_DNA-bd_dom_sf"/>
</dbReference>
<dbReference type="Proteomes" id="UP001271274">
    <property type="component" value="Unassembled WGS sequence"/>
</dbReference>
<evidence type="ECO:0000259" key="1">
    <source>
        <dbReference type="PROSITE" id="PS50837"/>
    </source>
</evidence>
<dbReference type="InterPro" id="IPR027417">
    <property type="entry name" value="P-loop_NTPase"/>
</dbReference>
<dbReference type="CDD" id="cd00093">
    <property type="entry name" value="HTH_XRE"/>
    <property type="match status" value="1"/>
</dbReference>
<dbReference type="Gene3D" id="1.10.260.40">
    <property type="entry name" value="lambda repressor-like DNA-binding domains"/>
    <property type="match status" value="1"/>
</dbReference>
<dbReference type="InterPro" id="IPR004155">
    <property type="entry name" value="PBS_lyase_HEAT"/>
</dbReference>
<protein>
    <submittedName>
        <fullName evidence="2">HEAT repeat domain-containing protein</fullName>
    </submittedName>
</protein>
<name>A0ABU4NSN6_9ACTN</name>
<reference evidence="2 3" key="1">
    <citation type="journal article" date="2023" name="Microb. Genom.">
        <title>Mesoterricola silvestris gen. nov., sp. nov., Mesoterricola sediminis sp. nov., Geothrix oryzae sp. nov., Geothrix edaphica sp. nov., Geothrix rubra sp. nov., and Geothrix limicola sp. nov., six novel members of Acidobacteriota isolated from soils.</title>
        <authorList>
            <person name="Weisberg A.J."/>
            <person name="Pearce E."/>
            <person name="Kramer C.G."/>
            <person name="Chang J.H."/>
            <person name="Clarke C.R."/>
        </authorList>
    </citation>
    <scope>NUCLEOTIDE SEQUENCE [LARGE SCALE GENOMIC DNA]</scope>
    <source>
        <strain evidence="2 3">ID09-01A</strain>
    </source>
</reference>
<dbReference type="PANTHER" id="PTHR12697">
    <property type="entry name" value="PBS LYASE HEAT-LIKE PROTEIN"/>
    <property type="match status" value="1"/>
</dbReference>
<proteinExistence type="predicted"/>
<dbReference type="Gene3D" id="3.40.50.300">
    <property type="entry name" value="P-loop containing nucleotide triphosphate hydrolases"/>
    <property type="match status" value="1"/>
</dbReference>
<accession>A0ABU4NSN6</accession>
<evidence type="ECO:0000313" key="3">
    <source>
        <dbReference type="Proteomes" id="UP001271274"/>
    </source>
</evidence>
<dbReference type="InterPro" id="IPR011989">
    <property type="entry name" value="ARM-like"/>
</dbReference>
<dbReference type="EMBL" id="JARAYU010000016">
    <property type="protein sequence ID" value="MDX3704809.1"/>
    <property type="molecule type" value="Genomic_DNA"/>
</dbReference>
<dbReference type="InterPro" id="IPR016024">
    <property type="entry name" value="ARM-type_fold"/>
</dbReference>
<comment type="caution">
    <text evidence="2">The sequence shown here is derived from an EMBL/GenBank/DDBJ whole genome shotgun (WGS) entry which is preliminary data.</text>
</comment>
<feature type="domain" description="NACHT" evidence="1">
    <location>
        <begin position="234"/>
        <end position="368"/>
    </location>
</feature>
<keyword evidence="3" id="KW-1185">Reference proteome</keyword>
<evidence type="ECO:0000313" key="2">
    <source>
        <dbReference type="EMBL" id="MDX3704809.1"/>
    </source>
</evidence>
<gene>
    <name evidence="2" type="ORF">PV662_34700</name>
</gene>
<dbReference type="SUPFAM" id="SSF48371">
    <property type="entry name" value="ARM repeat"/>
    <property type="match status" value="1"/>
</dbReference>
<dbReference type="SUPFAM" id="SSF52540">
    <property type="entry name" value="P-loop containing nucleoside triphosphate hydrolases"/>
    <property type="match status" value="1"/>
</dbReference>
<dbReference type="Pfam" id="PF05729">
    <property type="entry name" value="NACHT"/>
    <property type="match status" value="1"/>
</dbReference>
<dbReference type="SMART" id="SM00530">
    <property type="entry name" value="HTH_XRE"/>
    <property type="match status" value="1"/>
</dbReference>
<dbReference type="RefSeq" id="WP_162948288.1">
    <property type="nucleotide sequence ID" value="NZ_JARAYT010000017.1"/>
</dbReference>
<dbReference type="SMART" id="SM00382">
    <property type="entry name" value="AAA"/>
    <property type="match status" value="1"/>
</dbReference>
<organism evidence="2 3">
    <name type="scientific">Streptomyces europaeiscabiei</name>
    <dbReference type="NCBI Taxonomy" id="146819"/>
    <lineage>
        <taxon>Bacteria</taxon>
        <taxon>Bacillati</taxon>
        <taxon>Actinomycetota</taxon>
        <taxon>Actinomycetes</taxon>
        <taxon>Kitasatosporales</taxon>
        <taxon>Streptomycetaceae</taxon>
        <taxon>Streptomyces</taxon>
    </lineage>
</organism>
<dbReference type="InterPro" id="IPR007111">
    <property type="entry name" value="NACHT_NTPase"/>
</dbReference>
<dbReference type="InterPro" id="IPR003593">
    <property type="entry name" value="AAA+_ATPase"/>
</dbReference>
<dbReference type="Pfam" id="PF13646">
    <property type="entry name" value="HEAT_2"/>
    <property type="match status" value="2"/>
</dbReference>
<dbReference type="SMART" id="SM00567">
    <property type="entry name" value="EZ_HEAT"/>
    <property type="match status" value="5"/>
</dbReference>
<dbReference type="Gene3D" id="1.25.10.10">
    <property type="entry name" value="Leucine-rich Repeat Variant"/>
    <property type="match status" value="3"/>
</dbReference>
<dbReference type="PANTHER" id="PTHR12697:SF5">
    <property type="entry name" value="DEOXYHYPUSINE HYDROXYLASE"/>
    <property type="match status" value="1"/>
</dbReference>
<sequence length="1290" mass="141557">MADAEPDTGANRELKRRLKAAMDRQGLSQADIVRRTELADEAISKATVNNALNPEKGPPSSFTLKAILNALGISGSERAELSRLRGAHARGAARPEMYVEAAQKAARRHLYPAVPGVPNLPVLADVYARQHARTPAADSHGGFDAARQAYFAGLRRRYAQVEVLASGSDPVCRPPLQLSDVYVAPSVRTDPPAGELPYALPAVSDVESLDRVRGACSDRPARRVLQVLAEESAQRIVLLGDPGAGKSTFARYLALVLAEAMDTDPDLGDSDLAPLAGALPLLVELRAYAHPRWRTYTLLDLVDRLHHTDGRGLPRDVLEGYLRAGGRAVVIFDGLDELFDPRLREEVTGEIAGFAERYPSARVVVTSRVIGYQRAVLEREGFRTYMLQGFDRAQIDAFVTGWYRLAFPAHPAEASRLRDRLLAAIDDSQAAGELAGNPLMLTMLARRGEHRDLPRDRSGVYEQAVSAFIAQWDPSRYSHDERVAEDAGRLRECDRLELLRRVAHRMQDGQVGMAGNLLHDRELAAELDGYLRESHGFPPDRSMALARAMLNEFCARNSILSHFGAQMYGFLHRALLEYLAAAEIQHRLTVERSLTGDALIHQVYGKHWADPAWHETLVLVAGMVEPRLAGQIVDHLLAADPLWFVRRPGASSGETPHHIVLAARCLGEVRDPGELRVQCSAVVNAVIGLIEHMVTERAFPSSPVTRAVVETLPPVLGRLGARNSTVRRRYHDWYLARGQFLSVMREGENFAWFEVPPAARVGAAVLRDNREFRESLVSQAVFGSTPADREEALRALIQEWPDDPQVAGLLREFAESDPDGNVRYGSVRLFAMIRRSDRSTGDWLLRCLTDDDPYLRRGALAALAEGLRNEPETFAVVRRCATGDRDPWVRLTAVKCIATGWPGDPDAADVVRECAACDPDPHLRTSVFGILVEGWPDDPQTVTLLRSIAVGSGSEAWVQAAAKRALARAETRPIGPAAARSAFPPPAEDPRHTALKPLVVDRRTDAKTPILLRERAETHPDDTVRVAAVRALATGWHTDPRTLPWLCELATSDASEPVRQAALRAVGSVWPDHPEAAALLRRVANGNDESQTRELAVLGLAAGWRSDPETGSLLRRLAVADNAEFIRATTVRTLGAGWCEQPDTVALLRDSAENDPEPHVRGAAVQALVTNCHTPQTAVLLRRLAVADPDDHLRAGAICHLAAGWRADAETGALLRRIVTSQTDTVSRGAAIRALAGGWRADPVTEALLRERAADDSNWGLQQVAVEKLAERWPYDPEIQALADRFSDEW</sequence>